<dbReference type="GO" id="GO:0046872">
    <property type="term" value="F:metal ion binding"/>
    <property type="evidence" value="ECO:0007669"/>
    <property type="project" value="UniProtKB-KW"/>
</dbReference>
<dbReference type="Gene3D" id="3.30.70.20">
    <property type="match status" value="1"/>
</dbReference>
<keyword evidence="5" id="KW-0411">Iron-sulfur</keyword>
<keyword evidence="4" id="KW-0408">Iron</keyword>
<evidence type="ECO:0000256" key="5">
    <source>
        <dbReference type="ARBA" id="ARBA00023014"/>
    </source>
</evidence>
<dbReference type="PANTHER" id="PTHR36923:SF3">
    <property type="entry name" value="FERREDOXIN"/>
    <property type="match status" value="1"/>
</dbReference>
<accession>A0A059FU88</accession>
<dbReference type="eggNOG" id="COG1141">
    <property type="taxonomic scope" value="Bacteria"/>
</dbReference>
<dbReference type="InterPro" id="IPR051269">
    <property type="entry name" value="Fe-S_cluster_ET"/>
</dbReference>
<name>A0A059FU88_9PROT</name>
<keyword evidence="3" id="KW-0249">Electron transport</keyword>
<dbReference type="EMBL" id="ARYK01000001">
    <property type="protein sequence ID" value="KCZ94244.1"/>
    <property type="molecule type" value="Genomic_DNA"/>
</dbReference>
<gene>
    <name evidence="6" type="ORF">HJO_02680</name>
</gene>
<dbReference type="PANTHER" id="PTHR36923">
    <property type="entry name" value="FERREDOXIN"/>
    <property type="match status" value="1"/>
</dbReference>
<dbReference type="Proteomes" id="UP000025171">
    <property type="component" value="Unassembled WGS sequence"/>
</dbReference>
<dbReference type="GO" id="GO:0051536">
    <property type="term" value="F:iron-sulfur cluster binding"/>
    <property type="evidence" value="ECO:0007669"/>
    <property type="project" value="UniProtKB-KW"/>
</dbReference>
<evidence type="ECO:0000256" key="3">
    <source>
        <dbReference type="ARBA" id="ARBA00022982"/>
    </source>
</evidence>
<evidence type="ECO:0000256" key="1">
    <source>
        <dbReference type="ARBA" id="ARBA00022448"/>
    </source>
</evidence>
<sequence>MAIKVTVNVEGCVGHARCEAVAPEVYQLNDDGFNVTPCKYVSDNLKEQAIRGARACPEQVITVEEVDDSEADSADT</sequence>
<keyword evidence="1" id="KW-0813">Transport</keyword>
<dbReference type="PATRIC" id="fig|1280950.3.peg.547"/>
<dbReference type="SUPFAM" id="SSF54862">
    <property type="entry name" value="4Fe-4S ferredoxins"/>
    <property type="match status" value="1"/>
</dbReference>
<protein>
    <submittedName>
        <fullName evidence="6">Ferredoxin</fullName>
    </submittedName>
</protein>
<dbReference type="AlphaFoldDB" id="A0A059FU88"/>
<proteinExistence type="predicted"/>
<evidence type="ECO:0000256" key="2">
    <source>
        <dbReference type="ARBA" id="ARBA00022723"/>
    </source>
</evidence>
<evidence type="ECO:0000256" key="4">
    <source>
        <dbReference type="ARBA" id="ARBA00023004"/>
    </source>
</evidence>
<dbReference type="STRING" id="1280950.HJO_02680"/>
<keyword evidence="2" id="KW-0479">Metal-binding</keyword>
<evidence type="ECO:0000313" key="6">
    <source>
        <dbReference type="EMBL" id="KCZ94244.1"/>
    </source>
</evidence>
<comment type="caution">
    <text evidence="6">The sequence shown here is derived from an EMBL/GenBank/DDBJ whole genome shotgun (WGS) entry which is preliminary data.</text>
</comment>
<dbReference type="RefSeq" id="WP_051618047.1">
    <property type="nucleotide sequence ID" value="NZ_ARYK01000001.1"/>
</dbReference>
<evidence type="ECO:0000313" key="7">
    <source>
        <dbReference type="Proteomes" id="UP000025171"/>
    </source>
</evidence>
<reference evidence="6 7" key="1">
    <citation type="journal article" date="2014" name="Antonie Van Leeuwenhoek">
        <title>Hyphomonas beringensis sp. nov. and Hyphomonas chukchiensis sp. nov., isolated from surface seawater of the Bering Sea and Chukchi Sea.</title>
        <authorList>
            <person name="Li C."/>
            <person name="Lai Q."/>
            <person name="Li G."/>
            <person name="Dong C."/>
            <person name="Wang J."/>
            <person name="Liao Y."/>
            <person name="Shao Z."/>
        </authorList>
    </citation>
    <scope>NUCLEOTIDE SEQUENCE [LARGE SCALE GENOMIC DNA]</scope>
    <source>
        <strain evidence="6 7">MHS-2</strain>
    </source>
</reference>
<dbReference type="Pfam" id="PF13459">
    <property type="entry name" value="Fer4_15"/>
    <property type="match status" value="1"/>
</dbReference>
<organism evidence="6 7">
    <name type="scientific">Hyphomonas johnsonii MHS-2</name>
    <dbReference type="NCBI Taxonomy" id="1280950"/>
    <lineage>
        <taxon>Bacteria</taxon>
        <taxon>Pseudomonadati</taxon>
        <taxon>Pseudomonadota</taxon>
        <taxon>Alphaproteobacteria</taxon>
        <taxon>Hyphomonadales</taxon>
        <taxon>Hyphomonadaceae</taxon>
        <taxon>Hyphomonas</taxon>
    </lineage>
</organism>
<keyword evidence="7" id="KW-1185">Reference proteome</keyword>